<dbReference type="AlphaFoldDB" id="A0A6J7CQ51"/>
<evidence type="ECO:0000313" key="1">
    <source>
        <dbReference type="EMBL" id="CAB4859054.1"/>
    </source>
</evidence>
<evidence type="ECO:0000313" key="2">
    <source>
        <dbReference type="EMBL" id="CAB5065313.1"/>
    </source>
</evidence>
<reference evidence="1" key="1">
    <citation type="submission" date="2020-05" db="EMBL/GenBank/DDBJ databases">
        <authorList>
            <person name="Chiriac C."/>
            <person name="Salcher M."/>
            <person name="Ghai R."/>
            <person name="Kavagutti S V."/>
        </authorList>
    </citation>
    <scope>NUCLEOTIDE SEQUENCE</scope>
</reference>
<sequence length="179" mass="18586">MDGHWLAATVKRAFGCAAGVSEDGVHGLPRQSVASAGGCSVIPSHHVSRSGVSAVFVKIALPHRVFIAFGLVSLPVPGATPKKPASGLMAYRRPSGPNFIQQMSSPTVSTVQPGTVGTSIARFVFPQADGNAAATYLTSLLGAVSLRMSMCSASHPLSRAITEAMRRAKHFLPSRALPP</sequence>
<dbReference type="EMBL" id="CAFBLR010000004">
    <property type="protein sequence ID" value="CAB4859054.1"/>
    <property type="molecule type" value="Genomic_DNA"/>
</dbReference>
<protein>
    <submittedName>
        <fullName evidence="1">Unannotated protein</fullName>
    </submittedName>
</protein>
<proteinExistence type="predicted"/>
<accession>A0A6J7CQ51</accession>
<name>A0A6J7CQ51_9ZZZZ</name>
<organism evidence="1">
    <name type="scientific">freshwater metagenome</name>
    <dbReference type="NCBI Taxonomy" id="449393"/>
    <lineage>
        <taxon>unclassified sequences</taxon>
        <taxon>metagenomes</taxon>
        <taxon>ecological metagenomes</taxon>
    </lineage>
</organism>
<dbReference type="EMBL" id="CAFBQP010000060">
    <property type="protein sequence ID" value="CAB5065313.1"/>
    <property type="molecule type" value="Genomic_DNA"/>
</dbReference>
<gene>
    <name evidence="1" type="ORF">UFOPK3417_00121</name>
    <name evidence="2" type="ORF">UFOPK4306_01561</name>
</gene>